<dbReference type="RefSeq" id="WP_089835470.1">
    <property type="nucleotide sequence ID" value="NZ_FNBN01000007.1"/>
</dbReference>
<protein>
    <submittedName>
        <fullName evidence="2">Uncharacterized protein</fullName>
    </submittedName>
</protein>
<keyword evidence="1" id="KW-0472">Membrane</keyword>
<dbReference type="STRING" id="104663.SAMN04488121_1075"/>
<feature type="transmembrane region" description="Helical" evidence="1">
    <location>
        <begin position="40"/>
        <end position="57"/>
    </location>
</feature>
<organism evidence="2 3">
    <name type="scientific">Chitinophaga filiformis</name>
    <name type="common">Myxococcus filiformis</name>
    <name type="synonym">Flexibacter filiformis</name>
    <dbReference type="NCBI Taxonomy" id="104663"/>
    <lineage>
        <taxon>Bacteria</taxon>
        <taxon>Pseudomonadati</taxon>
        <taxon>Bacteroidota</taxon>
        <taxon>Chitinophagia</taxon>
        <taxon>Chitinophagales</taxon>
        <taxon>Chitinophagaceae</taxon>
        <taxon>Chitinophaga</taxon>
    </lineage>
</organism>
<evidence type="ECO:0000256" key="1">
    <source>
        <dbReference type="SAM" id="Phobius"/>
    </source>
</evidence>
<feature type="transmembrane region" description="Helical" evidence="1">
    <location>
        <begin position="12"/>
        <end position="33"/>
    </location>
</feature>
<proteinExistence type="predicted"/>
<evidence type="ECO:0000313" key="2">
    <source>
        <dbReference type="EMBL" id="SDG85499.1"/>
    </source>
</evidence>
<keyword evidence="1" id="KW-0812">Transmembrane</keyword>
<dbReference type="Proteomes" id="UP000199045">
    <property type="component" value="Unassembled WGS sequence"/>
</dbReference>
<name>A0A1G7XMP7_CHIFI</name>
<gene>
    <name evidence="2" type="ORF">SAMN04488121_1075</name>
</gene>
<dbReference type="EMBL" id="FNBN01000007">
    <property type="protein sequence ID" value="SDG85499.1"/>
    <property type="molecule type" value="Genomic_DNA"/>
</dbReference>
<accession>A0A1G7XMP7</accession>
<evidence type="ECO:0000313" key="3">
    <source>
        <dbReference type="Proteomes" id="UP000199045"/>
    </source>
</evidence>
<feature type="transmembrane region" description="Helical" evidence="1">
    <location>
        <begin position="63"/>
        <end position="84"/>
    </location>
</feature>
<sequence length="269" mass="30840">MASTPPPNKWLVLLAWITFLLAFCPLICCLYVGNNKAFEIYLPVGLTVIVFLIQQTGKRFNASMFFFSQLAIIALSCYVSVAVLKPFDRDMSLLYNLKKDFTTAHNNYCSQLNYQYIVNEKELDDVRKTVQNGHEHIIDSLMKAERSGMGMWDNNYRSALDSLSAVLSNKYTTALKNNYICVRINEVIQRRDLGLLRQLFDQCGFTSNTEMVSIKENDEIGRNHGKLKDFLEGMIIIGTHGGIWKFQRVIEIIPDVESNKILKIKFLVE</sequence>
<keyword evidence="1" id="KW-1133">Transmembrane helix</keyword>
<reference evidence="2 3" key="1">
    <citation type="submission" date="2016-10" db="EMBL/GenBank/DDBJ databases">
        <authorList>
            <person name="de Groot N.N."/>
        </authorList>
    </citation>
    <scope>NUCLEOTIDE SEQUENCE [LARGE SCALE GENOMIC DNA]</scope>
    <source>
        <strain evidence="2 3">DSM 527</strain>
    </source>
</reference>
<dbReference type="AlphaFoldDB" id="A0A1G7XMP7"/>